<comment type="function">
    <text evidence="5 7">Structural component of flagellum, the bacterial motility apparatus. Part of the rod structure of flagellar basal body.</text>
</comment>
<dbReference type="OrthoDB" id="9813951at2"/>
<evidence type="ECO:0000256" key="6">
    <source>
        <dbReference type="ARBA" id="ARBA00026072"/>
    </source>
</evidence>
<dbReference type="Pfam" id="PF00460">
    <property type="entry name" value="Flg_bb_rod"/>
    <property type="match status" value="1"/>
</dbReference>
<reference evidence="10 11" key="1">
    <citation type="submission" date="2016-10" db="EMBL/GenBank/DDBJ databases">
        <authorList>
            <person name="de Groot N.N."/>
        </authorList>
    </citation>
    <scope>NUCLEOTIDE SEQUENCE [LARGE SCALE GENOMIC DNA]</scope>
    <source>
        <strain evidence="10 11">CGMCC 1.11030</strain>
    </source>
</reference>
<dbReference type="PIRSF" id="PIRSF002889">
    <property type="entry name" value="Rod_FlgB"/>
    <property type="match status" value="1"/>
</dbReference>
<dbReference type="InterPro" id="IPR001444">
    <property type="entry name" value="Flag_bb_rod_N"/>
</dbReference>
<dbReference type="Pfam" id="PF06429">
    <property type="entry name" value="Flg_bbr_C"/>
    <property type="match status" value="1"/>
</dbReference>
<evidence type="ECO:0000256" key="2">
    <source>
        <dbReference type="ARBA" id="ARBA00009677"/>
    </source>
</evidence>
<evidence type="ECO:0000256" key="3">
    <source>
        <dbReference type="ARBA" id="ARBA00014376"/>
    </source>
</evidence>
<dbReference type="InterPro" id="IPR010930">
    <property type="entry name" value="Flg_bb/hook_C_dom"/>
</dbReference>
<keyword evidence="11" id="KW-1185">Reference proteome</keyword>
<dbReference type="PANTHER" id="PTHR30435:SF19">
    <property type="entry name" value="FLAGELLAR BASAL-BODY ROD PROTEIN FLGG"/>
    <property type="match status" value="1"/>
</dbReference>
<gene>
    <name evidence="10" type="ORF">SAMN05216258_103102</name>
</gene>
<feature type="domain" description="Flagellar basal-body/hook protein C-terminal" evidence="9">
    <location>
        <begin position="82"/>
        <end position="126"/>
    </location>
</feature>
<evidence type="ECO:0000256" key="7">
    <source>
        <dbReference type="PIRNR" id="PIRNR002889"/>
    </source>
</evidence>
<keyword evidence="4 7" id="KW-0975">Bacterial flagellum</keyword>
<dbReference type="RefSeq" id="WP_092858907.1">
    <property type="nucleotide sequence ID" value="NZ_FOQH01000003.1"/>
</dbReference>
<organism evidence="10 11">
    <name type="scientific">Albimonas pacifica</name>
    <dbReference type="NCBI Taxonomy" id="1114924"/>
    <lineage>
        <taxon>Bacteria</taxon>
        <taxon>Pseudomonadati</taxon>
        <taxon>Pseudomonadota</taxon>
        <taxon>Alphaproteobacteria</taxon>
        <taxon>Rhodobacterales</taxon>
        <taxon>Paracoccaceae</taxon>
        <taxon>Albimonas</taxon>
    </lineage>
</organism>
<evidence type="ECO:0000313" key="10">
    <source>
        <dbReference type="EMBL" id="SFH92172.1"/>
    </source>
</evidence>
<protein>
    <recommendedName>
        <fullName evidence="3 7">Flagellar basal body rod protein FlgB</fullName>
    </recommendedName>
</protein>
<name>A0A1I3DZL4_9RHOB</name>
<dbReference type="GO" id="GO:0030694">
    <property type="term" value="C:bacterial-type flagellum basal body, rod"/>
    <property type="evidence" value="ECO:0007669"/>
    <property type="project" value="InterPro"/>
</dbReference>
<keyword evidence="10" id="KW-0966">Cell projection</keyword>
<dbReference type="NCBIfam" id="NF009275">
    <property type="entry name" value="PRK12632.1"/>
    <property type="match status" value="1"/>
</dbReference>
<comment type="subunit">
    <text evidence="6">The basal body constitutes a major portion of the flagellar organelle and consists of a number of rings mounted on a central rod. In Gram-negative bacteria, at least four rings, L, P, S and M are present, whereas Gram-positive bacteria lack the L and P rings. The rod consists of about 26 subunits of FlgG in the distal portion, and FlgB, FlgC and FlgF build up the proximal portion of the rod with about 6 subunits each. Rod assembly occurs by export via the flagellum-specific pathway of its constituent proteins and by their incorporation into the rod structure in the probable order of FlgB, FlgC, FlgF and FlgG. Another protein, FliE, also assembles onto the stable rod structure.</text>
</comment>
<proteinExistence type="inferred from homology"/>
<dbReference type="InterPro" id="IPR006300">
    <property type="entry name" value="FlgB"/>
</dbReference>
<dbReference type="PANTHER" id="PTHR30435">
    <property type="entry name" value="FLAGELLAR PROTEIN"/>
    <property type="match status" value="1"/>
</dbReference>
<comment type="subcellular location">
    <subcellularLocation>
        <location evidence="1 7">Bacterial flagellum basal body</location>
    </subcellularLocation>
</comment>
<comment type="similarity">
    <text evidence="2 7">Belongs to the flagella basal body rod proteins family.</text>
</comment>
<dbReference type="Proteomes" id="UP000199377">
    <property type="component" value="Unassembled WGS sequence"/>
</dbReference>
<evidence type="ECO:0000256" key="5">
    <source>
        <dbReference type="ARBA" id="ARBA00024934"/>
    </source>
</evidence>
<accession>A0A1I3DZL4</accession>
<feature type="domain" description="Flagellar basal body rod protein N-terminal" evidence="8">
    <location>
        <begin position="10"/>
        <end position="38"/>
    </location>
</feature>
<evidence type="ECO:0000256" key="4">
    <source>
        <dbReference type="ARBA" id="ARBA00023143"/>
    </source>
</evidence>
<evidence type="ECO:0000313" key="11">
    <source>
        <dbReference type="Proteomes" id="UP000199377"/>
    </source>
</evidence>
<keyword evidence="10" id="KW-0282">Flagellum</keyword>
<dbReference type="PROSITE" id="PS00588">
    <property type="entry name" value="FLAGELLA_BB_ROD"/>
    <property type="match status" value="1"/>
</dbReference>
<sequence>MTDLIQSMAASASGMHAQSARLRLSAENLANADTPGYRRKFVEFHALDAQDRGGAAVAAGRVRLSETDLPEIHDPDHPLADAQGKYEGSNVDLWVEIADSREAQRSYEANLRLLDQARQMTRGLLDLLRR</sequence>
<evidence type="ECO:0000259" key="9">
    <source>
        <dbReference type="Pfam" id="PF06429"/>
    </source>
</evidence>
<evidence type="ECO:0000256" key="1">
    <source>
        <dbReference type="ARBA" id="ARBA00004117"/>
    </source>
</evidence>
<evidence type="ECO:0000259" key="8">
    <source>
        <dbReference type="Pfam" id="PF00460"/>
    </source>
</evidence>
<dbReference type="EMBL" id="FOQH01000003">
    <property type="protein sequence ID" value="SFH92172.1"/>
    <property type="molecule type" value="Genomic_DNA"/>
</dbReference>
<keyword evidence="10" id="KW-0969">Cilium</keyword>
<dbReference type="InterPro" id="IPR019776">
    <property type="entry name" value="Flagellar_basal_body_rod_CS"/>
</dbReference>
<dbReference type="STRING" id="1114924.SAMN05216258_103102"/>
<dbReference type="GO" id="GO:0071978">
    <property type="term" value="P:bacterial-type flagellum-dependent swarming motility"/>
    <property type="evidence" value="ECO:0007669"/>
    <property type="project" value="TreeGrafter"/>
</dbReference>
<dbReference type="AlphaFoldDB" id="A0A1I3DZL4"/>